<gene>
    <name evidence="13 15" type="primary">Nnk</name>
    <name evidence="13" type="synonym">Dmel\CG17802</name>
    <name evidence="14 15" type="ORF">CG17802</name>
    <name evidence="13" type="ORF">Dmel_CG17802</name>
</gene>
<dbReference type="PROSITE" id="PS51915">
    <property type="entry name" value="ZAD"/>
    <property type="match status" value="1"/>
</dbReference>
<evidence type="ECO:0000256" key="8">
    <source>
        <dbReference type="PROSITE-ProRule" id="PRU00042"/>
    </source>
</evidence>
<dbReference type="eggNOG" id="KOG1721">
    <property type="taxonomic scope" value="Eukaryota"/>
</dbReference>
<dbReference type="Bgee" id="FBgn0038549">
    <property type="expression patterns" value="Expressed in spermatogonium in testis and 145 other cell types or tissues"/>
</dbReference>
<reference evidence="16" key="4">
    <citation type="journal article" date="2002" name="Genome Biol.">
        <title>The transposable elements of the Drosophila melanogaster euchromatin: a genomics perspective.</title>
        <authorList>
            <person name="Kaminker J.S."/>
            <person name="Bergman C.M."/>
            <person name="Kronmiller B."/>
            <person name="Carlson J."/>
            <person name="Svirskas R."/>
            <person name="Patel S."/>
            <person name="Frise E."/>
            <person name="Wheeler D.A."/>
            <person name="Lewis S.E."/>
            <person name="Rubin G.M."/>
            <person name="Ashburner M."/>
            <person name="Celniker S.E."/>
        </authorList>
    </citation>
    <scope>NUCLEOTIDE SEQUENCE [LARGE SCALE GENOMIC DNA]</scope>
    <source>
        <strain evidence="16">Berkeley</strain>
    </source>
</reference>
<feature type="compositionally biased region" description="Basic and acidic residues" evidence="10">
    <location>
        <begin position="256"/>
        <end position="265"/>
    </location>
</feature>
<dbReference type="SMART" id="SM00868">
    <property type="entry name" value="zf-AD"/>
    <property type="match status" value="1"/>
</dbReference>
<reference evidence="13 16" key="10">
    <citation type="journal article" date="2007" name="Science">
        <title>Sequence finishing and mapping of Drosophila melanogaster heterochromatin.</title>
        <authorList>
            <person name="Hoskins R.A."/>
            <person name="Carlson J.W."/>
            <person name="Kennedy C."/>
            <person name="Acevedo D."/>
            <person name="Evans-Holm M."/>
            <person name="Frise E."/>
            <person name="Wan K.H."/>
            <person name="Park S."/>
            <person name="Mendez-Lago M."/>
            <person name="Rossi F."/>
            <person name="Villasante A."/>
            <person name="Dimitri P."/>
            <person name="Karpen G.H."/>
            <person name="Celniker S.E."/>
        </authorList>
    </citation>
    <scope>NUCLEOTIDE SEQUENCE [LARGE SCALE GENOMIC DNA]</scope>
    <source>
        <strain evidence="16">Berkeley</strain>
    </source>
</reference>
<dbReference type="GO" id="GO:0000981">
    <property type="term" value="F:DNA-binding transcription factor activity, RNA polymerase II-specific"/>
    <property type="evidence" value="ECO:0000318"/>
    <property type="project" value="GO_Central"/>
</dbReference>
<reference evidence="13" key="15">
    <citation type="submission" date="2024-06" db="EMBL/GenBank/DDBJ databases">
        <title>Drosophila melanogaster release 4 sequence.</title>
        <authorList>
            <consortium name="Berkeley Drosophila Genome Project"/>
            <person name="Celniker S."/>
            <person name="Carlson J."/>
            <person name="Wan K."/>
            <person name="Pfeiffer B."/>
            <person name="Frise E."/>
            <person name="George R."/>
            <person name="Hoskins R."/>
            <person name="Stapleton M."/>
            <person name="Pacleb J."/>
            <person name="Park S."/>
            <person name="Svirskas R."/>
            <person name="Smith E."/>
            <person name="Yu C."/>
            <person name="Rubin G."/>
        </authorList>
    </citation>
    <scope>NUCLEOTIDE SEQUENCE</scope>
</reference>
<dbReference type="GO" id="GO:0006355">
    <property type="term" value="P:regulation of DNA-templated transcription"/>
    <property type="evidence" value="ECO:0000250"/>
    <property type="project" value="FlyBase"/>
</dbReference>
<dbReference type="GO" id="GO:0000978">
    <property type="term" value="F:RNA polymerase II cis-regulatory region sequence-specific DNA binding"/>
    <property type="evidence" value="ECO:0000318"/>
    <property type="project" value="GO_Central"/>
</dbReference>
<dbReference type="RefSeq" id="NP_650659.2">
    <property type="nucleotide sequence ID" value="NM_142402.3"/>
</dbReference>
<evidence type="ECO:0000256" key="9">
    <source>
        <dbReference type="PROSITE-ProRule" id="PRU01263"/>
    </source>
</evidence>
<keyword evidence="2 9" id="KW-0479">Metal-binding</keyword>
<evidence type="ECO:0000256" key="10">
    <source>
        <dbReference type="SAM" id="MobiDB-lite"/>
    </source>
</evidence>
<evidence type="ECO:0000256" key="1">
    <source>
        <dbReference type="ARBA" id="ARBA00004123"/>
    </source>
</evidence>
<dbReference type="Gene3D" id="3.40.1800.20">
    <property type="match status" value="1"/>
</dbReference>
<evidence type="ECO:0000256" key="4">
    <source>
        <dbReference type="ARBA" id="ARBA00022771"/>
    </source>
</evidence>
<dbReference type="SUPFAM" id="SSF57667">
    <property type="entry name" value="beta-beta-alpha zinc fingers"/>
    <property type="match status" value="3"/>
</dbReference>
<feature type="region of interest" description="Disordered" evidence="10">
    <location>
        <begin position="118"/>
        <end position="270"/>
    </location>
</feature>
<dbReference type="OrthoDB" id="7848184at2759"/>
<dbReference type="SMART" id="SM00355">
    <property type="entry name" value="ZnF_C2H2"/>
    <property type="match status" value="5"/>
</dbReference>
<dbReference type="IntAct" id="Q8SX40">
    <property type="interactions" value="13"/>
</dbReference>
<protein>
    <submittedName>
        <fullName evidence="13">Nicknack</fullName>
    </submittedName>
    <submittedName>
        <fullName evidence="14">RE19693p</fullName>
    </submittedName>
</protein>
<feature type="binding site" evidence="9">
    <location>
        <position position="53"/>
    </location>
    <ligand>
        <name>Zn(2+)</name>
        <dbReference type="ChEBI" id="CHEBI:29105"/>
    </ligand>
</feature>
<feature type="domain" description="C2H2-type" evidence="11">
    <location>
        <begin position="308"/>
        <end position="336"/>
    </location>
</feature>
<proteinExistence type="evidence at transcript level"/>
<feature type="binding site" evidence="9">
    <location>
        <position position="50"/>
    </location>
    <ligand>
        <name>Zn(2+)</name>
        <dbReference type="ChEBI" id="CHEBI:29105"/>
    </ligand>
</feature>
<dbReference type="VEuPathDB" id="VectorBase:FBgn0038549"/>
<reference evidence="13" key="11">
    <citation type="journal article" date="2015" name="G3 (Bethesda)">
        <title>Gene Model Annotations for Drosophila melanogaster: Impact of High-Throughput Data.</title>
        <authorList>
            <consortium name="FlyBase Consortium"/>
            <person name="Matthews B.B."/>
            <person name="Dos Santos G."/>
            <person name="Crosby M.A."/>
            <person name="Emmert D.B."/>
            <person name="St Pierre S.E."/>
            <person name="Gramates L.S."/>
            <person name="Zhou P."/>
            <person name="Schroeder A.J."/>
            <person name="Falls K."/>
            <person name="Strelets V."/>
            <person name="Russo S.M."/>
            <person name="Gelbart W.M."/>
            <person name="null"/>
        </authorList>
    </citation>
    <scope>NUCLEOTIDE SEQUENCE</scope>
</reference>
<reference evidence="14" key="6">
    <citation type="submission" date="2002-04" db="EMBL/GenBank/DDBJ databases">
        <authorList>
            <person name="Stapleton M."/>
            <person name="Brokstein P."/>
            <person name="Hong L."/>
            <person name="Agbayani A."/>
            <person name="Carlson J."/>
            <person name="Champe M."/>
            <person name="Chavez C."/>
            <person name="Dorsett V."/>
            <person name="Dresnek D."/>
            <person name="Farfan D."/>
            <person name="Frise E."/>
            <person name="George R."/>
            <person name="Gonzalez M."/>
            <person name="Guarin H."/>
            <person name="Kronmiller B."/>
            <person name="Li P."/>
            <person name="Liao G."/>
            <person name="Miranda A."/>
            <person name="Mungall C.J."/>
            <person name="Nunoo J."/>
            <person name="Pacleb J."/>
            <person name="Paragas V."/>
            <person name="Park S."/>
            <person name="Patel S."/>
            <person name="Phouanenavong S."/>
            <person name="Wan K."/>
            <person name="Yu C."/>
            <person name="Lewis S.E."/>
            <person name="Rubin G.M."/>
            <person name="Celniker S."/>
        </authorList>
    </citation>
    <scope>NUCLEOTIDE SEQUENCE</scope>
    <source>
        <strain evidence="14">Berkeley</strain>
    </source>
</reference>
<feature type="compositionally biased region" description="Acidic residues" evidence="10">
    <location>
        <begin position="157"/>
        <end position="169"/>
    </location>
</feature>
<dbReference type="InterPro" id="IPR036236">
    <property type="entry name" value="Znf_C2H2_sf"/>
</dbReference>
<dbReference type="Pfam" id="PF12874">
    <property type="entry name" value="zf-met"/>
    <property type="match status" value="1"/>
</dbReference>
<dbReference type="PROSITE" id="PS50157">
    <property type="entry name" value="ZINC_FINGER_C2H2_2"/>
    <property type="match status" value="5"/>
</dbReference>
<dbReference type="FlyBase" id="FBgn0038549">
    <property type="gene designation" value="Nnk"/>
</dbReference>
<feature type="domain" description="C2H2-type" evidence="11">
    <location>
        <begin position="337"/>
        <end position="365"/>
    </location>
</feature>
<dbReference type="GO" id="GO:0003700">
    <property type="term" value="F:DNA-binding transcription factor activity"/>
    <property type="evidence" value="ECO:0000250"/>
    <property type="project" value="FlyBase"/>
</dbReference>
<dbReference type="Gene3D" id="3.30.160.60">
    <property type="entry name" value="Classic Zinc Finger"/>
    <property type="match status" value="5"/>
</dbReference>
<reference evidence="13 16" key="1">
    <citation type="journal article" date="2000" name="Science">
        <title>The genome sequence of Drosophila melanogaster.</title>
        <authorList>
            <person name="Adams M.D."/>
            <person name="Celniker S.E."/>
            <person name="Holt R.A."/>
            <person name="Evans C.A."/>
            <person name="Gocayne J.D."/>
            <person name="Amanatides P.G."/>
            <person name="Scherer S.E."/>
            <person name="Li P.W."/>
            <person name="Hoskins R.A."/>
            <person name="Galle R.F."/>
            <person name="George R.A."/>
            <person name="Lewis S.E."/>
            <person name="Richards S."/>
            <person name="Ashburner M."/>
            <person name="Henderson S.N."/>
            <person name="Sutton G.G."/>
            <person name="Wortman J.R."/>
            <person name="Yandell M.D."/>
            <person name="Zhang Q."/>
            <person name="Chen L.X."/>
            <person name="Brandon R.C."/>
            <person name="Rogers Y.H."/>
            <person name="Blazej R.G."/>
            <person name="Champe M."/>
            <person name="Pfeiffer B.D."/>
            <person name="Wan K.H."/>
            <person name="Doyle C."/>
            <person name="Baxter E.G."/>
            <person name="Helt G."/>
            <person name="Nelson C.R."/>
            <person name="Gabor G.L."/>
            <person name="Abril J.F."/>
            <person name="Agbayani A."/>
            <person name="An H.J."/>
            <person name="Andrews-Pfannkoch C."/>
            <person name="Baldwin D."/>
            <person name="Ballew R.M."/>
            <person name="Basu A."/>
            <person name="Baxendale J."/>
            <person name="Bayraktaroglu L."/>
            <person name="Beasley E.M."/>
            <person name="Beeson K.Y."/>
            <person name="Benos P.V."/>
            <person name="Berman B.P."/>
            <person name="Bhandari D."/>
            <person name="Bolshakov S."/>
            <person name="Borkova D."/>
            <person name="Botchan M.R."/>
            <person name="Bouck J."/>
            <person name="Brokstein P."/>
            <person name="Brottier P."/>
            <person name="Burtis K.C."/>
            <person name="Busam D.A."/>
            <person name="Butler H."/>
            <person name="Cadieu E."/>
            <person name="Center A."/>
            <person name="Chandra I."/>
            <person name="Cherry J.M."/>
            <person name="Cawley S."/>
            <person name="Dahlke C."/>
            <person name="Davenport L.B."/>
            <person name="Davies P."/>
            <person name="de Pablos B."/>
            <person name="Delcher A."/>
            <person name="Deng Z."/>
            <person name="Mays A.D."/>
            <person name="Dew I."/>
            <person name="Dietz S.M."/>
            <person name="Dodson K."/>
            <person name="Doup L.E."/>
            <person name="Downes M."/>
            <person name="Dugan-Rocha S."/>
            <person name="Dunkov B.C."/>
            <person name="Dunn P."/>
            <person name="Durbin K.J."/>
            <person name="Evangelista C.C."/>
            <person name="Ferraz C."/>
            <person name="Ferriera S."/>
            <person name="Fleischmann W."/>
            <person name="Fosler C."/>
            <person name="Gabrielian A.E."/>
            <person name="Garg N.S."/>
            <person name="Gelbart W.M."/>
            <person name="Glasser K."/>
            <person name="Glodek A."/>
            <person name="Gong F."/>
            <person name="Gorrell J.H."/>
            <person name="Gu Z."/>
            <person name="Guan P."/>
            <person name="Harris M."/>
            <person name="Harris N.L."/>
            <person name="Harvey D."/>
            <person name="Heiman T.J."/>
            <person name="Hernandez J.R."/>
            <person name="Houck J."/>
            <person name="Hostin D."/>
            <person name="Houston K.A."/>
            <person name="Howland T.J."/>
            <person name="Wei M.H."/>
            <person name="Ibegwam C."/>
            <person name="Jalali M."/>
            <person name="Kalush F."/>
            <person name="Karpen G.H."/>
            <person name="Ke Z."/>
            <person name="Kennison J.A."/>
            <person name="Ketchum K.A."/>
            <person name="Kimmel B.E."/>
            <person name="Kodira C.D."/>
            <person name="Kraft C."/>
            <person name="Kravitz S."/>
            <person name="Kulp D."/>
            <person name="Lai Z."/>
            <person name="Lasko P."/>
            <person name="Lei Y."/>
            <person name="Levitsky A.A."/>
            <person name="Li J."/>
            <person name="Li Z."/>
            <person name="Liang Y."/>
            <person name="Lin X."/>
            <person name="Liu X."/>
            <person name="Mattei B."/>
            <person name="McIntosh T.C."/>
            <person name="McLeod M.P."/>
            <person name="McPherson D."/>
            <person name="Merkulov G."/>
            <person name="Milshina N.V."/>
            <person name="Mobarry C."/>
            <person name="Morris J."/>
            <person name="Moshrefi A."/>
            <person name="Mount S.M."/>
            <person name="Moy M."/>
            <person name="Murphy B."/>
            <person name="Murphy L."/>
            <person name="Muzny D.M."/>
            <person name="Nelson D.L."/>
            <person name="Nelson D.R."/>
            <person name="Nelson K.A."/>
            <person name="Nixon K."/>
            <person name="Nusskern D.R."/>
            <person name="Pacleb J.M."/>
            <person name="Palazzolo M."/>
            <person name="Pittman G.S."/>
            <person name="Pan S."/>
            <person name="Pollard J."/>
            <person name="Puri V."/>
            <person name="Reese M.G."/>
            <person name="Reinert K."/>
            <person name="Remington K."/>
            <person name="Saunders R.D."/>
            <person name="Scheeler F."/>
            <person name="Shen H."/>
            <person name="Shue B.C."/>
            <person name="Siden-Kiamos I."/>
            <person name="Simpson M."/>
            <person name="Skupski M.P."/>
            <person name="Smith T."/>
            <person name="Spier E."/>
            <person name="Spradling A.C."/>
            <person name="Stapleton M."/>
            <person name="Strong R."/>
            <person name="Sun E."/>
            <person name="Svirskas R."/>
            <person name="Tector C."/>
            <person name="Turner R."/>
            <person name="Venter E."/>
            <person name="Wang A.H."/>
            <person name="Wang X."/>
            <person name="Wang Z.Y."/>
            <person name="Wassarman D.A."/>
            <person name="Weinstock G.M."/>
            <person name="Weissenbach J."/>
            <person name="Williams S.M."/>
            <person name="WoodageT"/>
            <person name="Worley K.C."/>
            <person name="Wu D."/>
            <person name="Yang S."/>
            <person name="Yao Q.A."/>
            <person name="Ye J."/>
            <person name="Yeh R.F."/>
            <person name="Zaveri J.S."/>
            <person name="Zhan M."/>
            <person name="Zhang G."/>
            <person name="Zhao Q."/>
            <person name="Zheng L."/>
            <person name="Zheng X.H."/>
            <person name="Zhong F.N."/>
            <person name="Zhong W."/>
            <person name="Zhou X."/>
            <person name="Zhu S."/>
            <person name="Zhu X."/>
            <person name="Smith H.O."/>
            <person name="Gibbs R.A."/>
            <person name="Myers E.W."/>
            <person name="Rubin G.M."/>
            <person name="Venter J.C."/>
        </authorList>
    </citation>
    <scope>NUCLEOTIDE SEQUENCE [LARGE SCALE GENOMIC DNA]</scope>
    <source>
        <strain evidence="16">Berkeley</strain>
    </source>
</reference>
<dbReference type="GO" id="GO:0005634">
    <property type="term" value="C:nucleus"/>
    <property type="evidence" value="ECO:0000250"/>
    <property type="project" value="FlyBase"/>
</dbReference>
<dbReference type="PROSITE" id="PS00028">
    <property type="entry name" value="ZINC_FINGER_C2H2_1"/>
    <property type="match status" value="4"/>
</dbReference>
<dbReference type="Pfam" id="PF07776">
    <property type="entry name" value="zf-AD"/>
    <property type="match status" value="1"/>
</dbReference>
<name>Q8SX40_DROME</name>
<keyword evidence="5 9" id="KW-0862">Zinc</keyword>
<keyword evidence="4 8" id="KW-0863">Zinc-finger</keyword>
<evidence type="ECO:0000256" key="2">
    <source>
        <dbReference type="ARBA" id="ARBA00022723"/>
    </source>
</evidence>
<dbReference type="FunFam" id="3.30.160.60:FF:000065">
    <property type="entry name" value="B-cell CLL/lymphoma 6, member B"/>
    <property type="match status" value="1"/>
</dbReference>
<reference evidence="13 16" key="5">
    <citation type="journal article" date="2002" name="Genome Biol.">
        <title>Heterochromatic sequences in a Drosophila whole-genome shotgun assembly.</title>
        <authorList>
            <person name="Hoskins R.A."/>
            <person name="Smith C.D."/>
            <person name="Carlson J.W."/>
            <person name="Carvalho A.B."/>
            <person name="Halpern A."/>
            <person name="Kaminker J.S."/>
            <person name="Kennedy C."/>
            <person name="Mungall C.J."/>
            <person name="Sullivan B.A."/>
            <person name="Sutton G.G."/>
            <person name="Yasuhara J.C."/>
            <person name="Wakimoto B.T."/>
            <person name="Myers E.W."/>
            <person name="Celniker S.E."/>
            <person name="Rubin G.M."/>
            <person name="Karpen G.H."/>
        </authorList>
    </citation>
    <scope>NUCLEOTIDE SEQUENCE [LARGE SCALE GENOMIC DNA]</scope>
    <source>
        <strain evidence="16">Berkeley</strain>
    </source>
</reference>
<evidence type="ECO:0000256" key="7">
    <source>
        <dbReference type="ARBA" id="ARBA00023242"/>
    </source>
</evidence>
<feature type="binding site" evidence="9">
    <location>
        <position position="8"/>
    </location>
    <ligand>
        <name>Zn(2+)</name>
        <dbReference type="ChEBI" id="CHEBI:29105"/>
    </ligand>
</feature>
<dbReference type="FunFam" id="3.30.160.60:FF:001273">
    <property type="entry name" value="Zinc finger protein"/>
    <property type="match status" value="1"/>
</dbReference>
<dbReference type="FunCoup" id="Q8SX40">
    <property type="interactions" value="924"/>
</dbReference>
<dbReference type="KEGG" id="dme:Dmel_CG17802"/>
<evidence type="ECO:0000259" key="11">
    <source>
        <dbReference type="PROSITE" id="PS50157"/>
    </source>
</evidence>
<keyword evidence="16" id="KW-1185">Reference proteome</keyword>
<evidence type="ECO:0000313" key="16">
    <source>
        <dbReference type="Proteomes" id="UP000000803"/>
    </source>
</evidence>
<dbReference type="InterPro" id="IPR013087">
    <property type="entry name" value="Znf_C2H2_type"/>
</dbReference>
<keyword evidence="6" id="KW-0238">DNA-binding</keyword>
<evidence type="ECO:0000256" key="5">
    <source>
        <dbReference type="ARBA" id="ARBA00022833"/>
    </source>
</evidence>
<reference evidence="13 16" key="9">
    <citation type="journal article" date="2007" name="Science">
        <title>The Release 5.1 annotation of Drosophila melanogaster heterochromatin.</title>
        <authorList>
            <person name="Smith C.D."/>
            <person name="Shu S."/>
            <person name="Mungall C.J."/>
            <person name="Karpen G.H."/>
        </authorList>
    </citation>
    <scope>NUCLEOTIDE SEQUENCE [LARGE SCALE GENOMIC DNA]</scope>
    <source>
        <strain evidence="16">Berkeley</strain>
    </source>
</reference>
<keyword evidence="7" id="KW-0539">Nucleus</keyword>
<feature type="domain" description="C2H2-type" evidence="11">
    <location>
        <begin position="369"/>
        <end position="396"/>
    </location>
</feature>
<dbReference type="SMART" id="SM00451">
    <property type="entry name" value="ZnF_U1"/>
    <property type="match status" value="1"/>
</dbReference>
<reference evidence="16" key="2">
    <citation type="journal article" date="2002" name="Genome Biol.">
        <title>Finishing a whole-genome shotgun: release 3 of the Drosophila melanogaster euchromatic genome sequence.</title>
        <authorList>
            <person name="Celniker S.E."/>
            <person name="Wheeler D.A."/>
            <person name="Kronmiller B."/>
            <person name="Carlson J.W."/>
            <person name="Halpern A."/>
            <person name="Patel S."/>
            <person name="Adams M."/>
            <person name="Champe M."/>
            <person name="Dugan S.P."/>
            <person name="Frise E."/>
            <person name="Hodgson A."/>
            <person name="George R.A."/>
            <person name="Hoskins R.A."/>
            <person name="Laverty T."/>
            <person name="Muzny D.M."/>
            <person name="Nelson C.R."/>
            <person name="Pacleb J.M."/>
            <person name="Park S."/>
            <person name="Pfeiffer B.D."/>
            <person name="Richards S."/>
            <person name="Sodergren E.J."/>
            <person name="Svirskas R."/>
            <person name="Tabor P.E."/>
            <person name="Wan K."/>
            <person name="Stapleton M."/>
            <person name="Sutton G.G."/>
            <person name="Venter C."/>
            <person name="Weinstock G."/>
            <person name="Scherer S.E."/>
            <person name="Myers E.W."/>
            <person name="Gibbs R.A."/>
            <person name="Rubin G.M."/>
        </authorList>
    </citation>
    <scope>NUCLEOTIDE SEQUENCE [LARGE SCALE GENOMIC DNA]</scope>
    <source>
        <strain evidence="16">Berkeley</strain>
    </source>
</reference>
<reference evidence="13" key="14">
    <citation type="submission" date="2023-12" db="EMBL/GenBank/DDBJ databases">
        <authorList>
            <consortium name="FlyBase"/>
        </authorList>
    </citation>
    <scope>NUCLEOTIDE SEQUENCE</scope>
</reference>
<dbReference type="Proteomes" id="UP000000803">
    <property type="component" value="Chromosome 3R"/>
</dbReference>
<dbReference type="SUPFAM" id="SSF57716">
    <property type="entry name" value="Glucocorticoid receptor-like (DNA-binding domain)"/>
    <property type="match status" value="1"/>
</dbReference>
<dbReference type="PaxDb" id="7227-FBpp0082950"/>
<feature type="compositionally biased region" description="Basic and acidic residues" evidence="10">
    <location>
        <begin position="128"/>
        <end position="146"/>
    </location>
</feature>
<reference evidence="16" key="3">
    <citation type="journal article" date="2002" name="Genome Biol.">
        <title>Annotation of the Drosophila melanogaster euchromatic genome: a systematic review.</title>
        <authorList>
            <person name="Misra S."/>
            <person name="Crosby M.A."/>
            <person name="Mungall C.J."/>
            <person name="Matthews B.B."/>
            <person name="Campbell K.S."/>
            <person name="Hradecky P."/>
            <person name="Huang Y."/>
            <person name="Kaminker J.S."/>
            <person name="Millburn G.H."/>
            <person name="Prochnik S.E."/>
            <person name="Smith C.D."/>
            <person name="Tupy J.L."/>
            <person name="Whitfied E.J."/>
            <person name="Bayraktaroglu L."/>
            <person name="Berman B.P."/>
            <person name="Bettencourt B.R."/>
            <person name="Celniker S.E."/>
            <person name="de Grey A.D."/>
            <person name="Drysdale R.A."/>
            <person name="Harris N.L."/>
            <person name="Richter J."/>
            <person name="Russo S."/>
            <person name="Schroeder A.J."/>
            <person name="Shu S.Q."/>
            <person name="Stapleton M."/>
            <person name="Yamada C."/>
            <person name="Ashburner M."/>
            <person name="Gelbart W.M."/>
            <person name="Rubin G.M."/>
            <person name="Lewis S.E."/>
        </authorList>
    </citation>
    <scope>GENOME REANNOTATION</scope>
    <source>
        <strain evidence="16">Berkeley</strain>
    </source>
</reference>
<organism evidence="14">
    <name type="scientific">Drosophila melanogaster</name>
    <name type="common">Fruit fly</name>
    <dbReference type="NCBI Taxonomy" id="7227"/>
    <lineage>
        <taxon>Eukaryota</taxon>
        <taxon>Metazoa</taxon>
        <taxon>Ecdysozoa</taxon>
        <taxon>Arthropoda</taxon>
        <taxon>Hexapoda</taxon>
        <taxon>Insecta</taxon>
        <taxon>Pterygota</taxon>
        <taxon>Neoptera</taxon>
        <taxon>Endopterygota</taxon>
        <taxon>Diptera</taxon>
        <taxon>Brachycera</taxon>
        <taxon>Muscomorpha</taxon>
        <taxon>Ephydroidea</taxon>
        <taxon>Drosophilidae</taxon>
        <taxon>Drosophila</taxon>
        <taxon>Sophophora</taxon>
    </lineage>
</organism>
<feature type="compositionally biased region" description="Basic residues" evidence="10">
    <location>
        <begin position="246"/>
        <end position="255"/>
    </location>
</feature>
<evidence type="ECO:0000313" key="15">
    <source>
        <dbReference type="FlyBase" id="FBgn0038549"/>
    </source>
</evidence>
<evidence type="ECO:0000256" key="6">
    <source>
        <dbReference type="ARBA" id="ARBA00023125"/>
    </source>
</evidence>
<reference evidence="13" key="12">
    <citation type="journal article" date="2015" name="G3 (Bethesda)">
        <title>Gene Model Annotations for Drosophila melanogaster: The Rule-Benders.</title>
        <authorList>
            <consortium name="FlyBase Consortium"/>
            <person name="Crosby M.A."/>
            <person name="Gramates L.S."/>
            <person name="Dos Santos G."/>
            <person name="Matthews B.B."/>
            <person name="St Pierre S.E."/>
            <person name="Zhou P."/>
            <person name="Schroeder A.J."/>
            <person name="Falls K."/>
            <person name="Emmert D.B."/>
            <person name="Russo S.M."/>
            <person name="Gelbart W.M."/>
            <person name="null"/>
        </authorList>
    </citation>
    <scope>NUCLEOTIDE SEQUENCE</scope>
</reference>
<feature type="domain" description="C2H2-type" evidence="11">
    <location>
        <begin position="280"/>
        <end position="307"/>
    </location>
</feature>
<evidence type="ECO:0000256" key="3">
    <source>
        <dbReference type="ARBA" id="ARBA00022737"/>
    </source>
</evidence>
<reference evidence="13" key="13">
    <citation type="journal article" date="2015" name="Genome Res.">
        <title>The Release 6 reference sequence of the Drosophila melanogaster genome.</title>
        <authorList>
            <person name="Hoskins R.A."/>
            <person name="Carlson J.W."/>
            <person name="Wan K.H."/>
            <person name="Park S."/>
            <person name="Mendez I."/>
            <person name="Galle S.E."/>
            <person name="Booth B.W."/>
            <person name="Pfeiffer B.D."/>
            <person name="George R.A."/>
            <person name="Svirskas R."/>
            <person name="Krzywinski M."/>
            <person name="Schein J."/>
            <person name="Accardo M.C."/>
            <person name="Damia E."/>
            <person name="Messina G."/>
            <person name="Mendez-Lago M."/>
            <person name="de Pablos B."/>
            <person name="Demakova O.V."/>
            <person name="Andreyeva E.N."/>
            <person name="Boldyreva L.V."/>
            <person name="Marra M."/>
            <person name="Carvalho A.B."/>
            <person name="Dimitri P."/>
            <person name="Villasante A."/>
            <person name="Zhimulev I.F."/>
            <person name="Rubin G.M."/>
            <person name="Karpen G.H."/>
            <person name="Celniker S.E."/>
        </authorList>
    </citation>
    <scope>NUCLEOTIDE SEQUENCE</scope>
</reference>
<dbReference type="PANTHER" id="PTHR24404:SF114">
    <property type="entry name" value="KLUMPFUSS, ISOFORM B-RELATED"/>
    <property type="match status" value="1"/>
</dbReference>
<dbReference type="InterPro" id="IPR003604">
    <property type="entry name" value="Matrin/U1-like-C_Znf_C2H2"/>
</dbReference>
<dbReference type="OMA" id="YILNIHI"/>
<dbReference type="AGR" id="FB:FBgn0038549"/>
<reference evidence="13" key="8">
    <citation type="submission" date="2006-08" db="EMBL/GenBank/DDBJ databases">
        <authorList>
            <person name="Celniker S."/>
            <person name="Carlson J."/>
            <person name="Wan K."/>
            <person name="Frise E."/>
            <person name="Hoskins R."/>
            <person name="Park S."/>
            <person name="Svirskas R."/>
            <person name="Rubin G."/>
        </authorList>
    </citation>
    <scope>NUCLEOTIDE SEQUENCE</scope>
</reference>
<dbReference type="GeneID" id="42143"/>
<dbReference type="CTD" id="42143"/>
<feature type="domain" description="ZAD" evidence="12">
    <location>
        <begin position="3"/>
        <end position="77"/>
    </location>
</feature>
<dbReference type="HOGENOM" id="CLU_002678_94_3_1"/>
<dbReference type="DNASU" id="42143"/>
<dbReference type="EMBL" id="AY094860">
    <property type="protein sequence ID" value="AAM11213.1"/>
    <property type="molecule type" value="mRNA"/>
</dbReference>
<feature type="domain" description="C2H2-type" evidence="11">
    <location>
        <begin position="397"/>
        <end position="426"/>
    </location>
</feature>
<comment type="subcellular location">
    <subcellularLocation>
        <location evidence="1">Nucleus</location>
    </subcellularLocation>
</comment>
<dbReference type="GO" id="GO:0000976">
    <property type="term" value="F:transcription cis-regulatory region binding"/>
    <property type="evidence" value="ECO:0000250"/>
    <property type="project" value="FlyBase"/>
</dbReference>
<dbReference type="InterPro" id="IPR050589">
    <property type="entry name" value="Ikaros_C2H2-ZF"/>
</dbReference>
<sequence>MTPQCRLCGDLIYTQNPVNIFDENSKMVRQIALVTGLWLTDHSKMPRNMCSCCLLSLKSAIAFRQACIKTNNRLTIQRRSVEAKDDGCWADPLSDAHEGLKINDAEVEQEVLYEVSYADNEGLEEDHDLYKKEEEESEVNENKEFEDIACEIPFSKEDDEQEQQQEYEDMVDKKTGHDDGEESQECEESQPDEEESQQNEEDEEESQEDDDELWQNEDGDSDTDADSMSDIEATSRQSALDEDKKPRRKYTKRSSPKNDDTDFLKPAKKKRKTYISQKVHICDHCGKKFTDKGNFNLHVLRHSGVKPFECPECGQKEFNRYILNIHIRVKHRGEKPYACQFCDERFVHSTMRSRHENRVHRNKKTPKNFKCNYCDKRYESNYQRAKHEVVHTGERNFHCEVCKVSFTRNSNLKTHYRSRQHQNKLIAMSAKSEIDSKNK</sequence>
<dbReference type="AlphaFoldDB" id="Q8SX40"/>
<dbReference type="UCSC" id="CG17802-RA">
    <property type="organism name" value="d. melanogaster"/>
</dbReference>
<dbReference type="STRING" id="7227.FBpp0082950"/>
<dbReference type="PANTHER" id="PTHR24404">
    <property type="entry name" value="ZINC FINGER PROTEIN"/>
    <property type="match status" value="1"/>
</dbReference>
<feature type="compositionally biased region" description="Acidic residues" evidence="10">
    <location>
        <begin position="179"/>
        <end position="229"/>
    </location>
</feature>
<reference evidence="13 16" key="7">
    <citation type="journal article" date="2005" name="PLoS Comput. Biol.">
        <title>Combined evidence annotation of transposable elements in genome sequences.</title>
        <authorList>
            <person name="Quesneville H."/>
            <person name="Bergman C.M."/>
            <person name="Andrieu O."/>
            <person name="Autard D."/>
            <person name="Nouaud D."/>
            <person name="Ashburner M."/>
            <person name="Anxolabehere D."/>
        </authorList>
    </citation>
    <scope>NUCLEOTIDE SEQUENCE [LARGE SCALE GENOMIC DNA]</scope>
    <source>
        <strain evidence="16">Berkeley</strain>
    </source>
</reference>
<keyword evidence="3" id="KW-0677">Repeat</keyword>
<feature type="binding site" evidence="9">
    <location>
        <position position="5"/>
    </location>
    <ligand>
        <name>Zn(2+)</name>
        <dbReference type="ChEBI" id="CHEBI:29105"/>
    </ligand>
</feature>
<evidence type="ECO:0000259" key="12">
    <source>
        <dbReference type="PROSITE" id="PS51915"/>
    </source>
</evidence>
<dbReference type="EMBL" id="AE014297">
    <property type="protein sequence ID" value="AAF55472.3"/>
    <property type="molecule type" value="Genomic_DNA"/>
</dbReference>
<dbReference type="GO" id="GO:0008270">
    <property type="term" value="F:zinc ion binding"/>
    <property type="evidence" value="ECO:0007669"/>
    <property type="project" value="UniProtKB-UniRule"/>
</dbReference>
<dbReference type="SMR" id="Q8SX40"/>
<dbReference type="Pfam" id="PF00096">
    <property type="entry name" value="zf-C2H2"/>
    <property type="match status" value="1"/>
</dbReference>
<dbReference type="BioGRID-ORCS" id="42143">
    <property type="hits" value="0 hits in 1 CRISPR screen"/>
</dbReference>
<dbReference type="InterPro" id="IPR012934">
    <property type="entry name" value="Znf_AD"/>
</dbReference>
<evidence type="ECO:0000313" key="13">
    <source>
        <dbReference type="EMBL" id="AAF55472.3"/>
    </source>
</evidence>
<accession>Q9VEF2</accession>
<evidence type="ECO:0000313" key="14">
    <source>
        <dbReference type="EMBL" id="AAM11213.1"/>
    </source>
</evidence>
<accession>Q8SX40</accession>